<dbReference type="Pfam" id="PF00478">
    <property type="entry name" value="IMPDH"/>
    <property type="match status" value="1"/>
</dbReference>
<evidence type="ECO:0000313" key="3">
    <source>
        <dbReference type="EMBL" id="GAH64509.1"/>
    </source>
</evidence>
<dbReference type="InterPro" id="IPR013785">
    <property type="entry name" value="Aldolase_TIM"/>
</dbReference>
<protein>
    <recommendedName>
        <fullName evidence="2">IMP dehydrogenase/GMP reductase domain-containing protein</fullName>
    </recommendedName>
</protein>
<name>X1IEJ5_9ZZZZ</name>
<dbReference type="GO" id="GO:0003938">
    <property type="term" value="F:IMP dehydrogenase activity"/>
    <property type="evidence" value="ECO:0007669"/>
    <property type="project" value="InterPro"/>
</dbReference>
<dbReference type="SUPFAM" id="SSF51412">
    <property type="entry name" value="Inosine monophosphate dehydrogenase (IMPDH)"/>
    <property type="match status" value="1"/>
</dbReference>
<feature type="domain" description="IMP dehydrogenase/GMP reductase" evidence="2">
    <location>
        <begin position="1"/>
        <end position="115"/>
    </location>
</feature>
<comment type="similarity">
    <text evidence="1">Belongs to the IMPDH/GMPR family.</text>
</comment>
<sequence>MIESLFAGTEERPGEVVLYKGGSYKKYRGMDSIGAMKRGSKDRYFQEDAEDDKLVPEGIEGRVSYKGPLSACVYQLLGGVRSGMGYCGVKNIKELQGKTKFVQITSAGLRESHPHDIIITKEEPNYGIE</sequence>
<dbReference type="InterPro" id="IPR005990">
    <property type="entry name" value="IMP_DH"/>
</dbReference>
<reference evidence="3" key="1">
    <citation type="journal article" date="2014" name="Front. Microbiol.">
        <title>High frequency of phylogenetically diverse reductive dehalogenase-homologous genes in deep subseafloor sedimentary metagenomes.</title>
        <authorList>
            <person name="Kawai M."/>
            <person name="Futagami T."/>
            <person name="Toyoda A."/>
            <person name="Takaki Y."/>
            <person name="Nishi S."/>
            <person name="Hori S."/>
            <person name="Arai W."/>
            <person name="Tsubouchi T."/>
            <person name="Morono Y."/>
            <person name="Uchiyama I."/>
            <person name="Ito T."/>
            <person name="Fujiyama A."/>
            <person name="Inagaki F."/>
            <person name="Takami H."/>
        </authorList>
    </citation>
    <scope>NUCLEOTIDE SEQUENCE</scope>
    <source>
        <strain evidence="3">Expedition CK06-06</strain>
    </source>
</reference>
<comment type="caution">
    <text evidence="3">The sequence shown here is derived from an EMBL/GenBank/DDBJ whole genome shotgun (WGS) entry which is preliminary data.</text>
</comment>
<dbReference type="SMART" id="SM01240">
    <property type="entry name" value="IMPDH"/>
    <property type="match status" value="1"/>
</dbReference>
<dbReference type="EMBL" id="BARU01029228">
    <property type="protein sequence ID" value="GAH64509.1"/>
    <property type="molecule type" value="Genomic_DNA"/>
</dbReference>
<evidence type="ECO:0000259" key="2">
    <source>
        <dbReference type="Pfam" id="PF00478"/>
    </source>
</evidence>
<proteinExistence type="inferred from homology"/>
<organism evidence="3">
    <name type="scientific">marine sediment metagenome</name>
    <dbReference type="NCBI Taxonomy" id="412755"/>
    <lineage>
        <taxon>unclassified sequences</taxon>
        <taxon>metagenomes</taxon>
        <taxon>ecological metagenomes</taxon>
    </lineage>
</organism>
<dbReference type="GO" id="GO:0006183">
    <property type="term" value="P:GTP biosynthetic process"/>
    <property type="evidence" value="ECO:0007669"/>
    <property type="project" value="TreeGrafter"/>
</dbReference>
<accession>X1IEJ5</accession>
<dbReference type="InterPro" id="IPR001093">
    <property type="entry name" value="IMP_DH_GMPRt"/>
</dbReference>
<gene>
    <name evidence="3" type="ORF">S03H2_46536</name>
</gene>
<dbReference type="AlphaFoldDB" id="X1IEJ5"/>
<dbReference type="PANTHER" id="PTHR11911:SF111">
    <property type="entry name" value="INOSINE-5'-MONOPHOSPHATE DEHYDROGENASE"/>
    <property type="match status" value="1"/>
</dbReference>
<dbReference type="Gene3D" id="3.20.20.70">
    <property type="entry name" value="Aldolase class I"/>
    <property type="match status" value="1"/>
</dbReference>
<dbReference type="PANTHER" id="PTHR11911">
    <property type="entry name" value="INOSINE-5-MONOPHOSPHATE DEHYDROGENASE RELATED"/>
    <property type="match status" value="1"/>
</dbReference>
<evidence type="ECO:0000256" key="1">
    <source>
        <dbReference type="ARBA" id="ARBA00005502"/>
    </source>
</evidence>